<evidence type="ECO:0000259" key="1">
    <source>
        <dbReference type="PROSITE" id="PS00022"/>
    </source>
</evidence>
<gene>
    <name evidence="2" type="ORF">CLSA_c11820</name>
</gene>
<name>U5MNL4_CLOSA</name>
<dbReference type="KEGG" id="csb:CLSA_c11820"/>
<reference evidence="2 3" key="1">
    <citation type="journal article" date="2013" name="Genome Announc.">
        <title>Complete Genome Sequence of the Solvent Producer Clostridium saccharobutylicum NCP262 (DSM 13864).</title>
        <authorList>
            <person name="Poehlein A."/>
            <person name="Hartwich K."/>
            <person name="Krabben P."/>
            <person name="Ehrenreich A."/>
            <person name="Liebl W."/>
            <person name="Durre P."/>
            <person name="Gottschalk G."/>
            <person name="Daniel R."/>
        </authorList>
    </citation>
    <scope>NUCLEOTIDE SEQUENCE [LARGE SCALE GENOMIC DNA]</scope>
    <source>
        <strain evidence="2">DSM 13864</strain>
    </source>
</reference>
<dbReference type="InterPro" id="IPR000742">
    <property type="entry name" value="EGF"/>
</dbReference>
<dbReference type="PROSITE" id="PS00022">
    <property type="entry name" value="EGF_1"/>
    <property type="match status" value="1"/>
</dbReference>
<dbReference type="GeneID" id="55473698"/>
<dbReference type="EMBL" id="CP006721">
    <property type="protein sequence ID" value="AGX42185.1"/>
    <property type="molecule type" value="Genomic_DNA"/>
</dbReference>
<accession>U5MNL4</accession>
<evidence type="ECO:0000313" key="2">
    <source>
        <dbReference type="EMBL" id="AGX42185.1"/>
    </source>
</evidence>
<protein>
    <recommendedName>
        <fullName evidence="1">EGF-like domain-containing protein</fullName>
    </recommendedName>
</protein>
<feature type="domain" description="EGF-like" evidence="1">
    <location>
        <begin position="3"/>
        <end position="14"/>
    </location>
</feature>
<dbReference type="PATRIC" id="fig|1345695.10.peg.3411"/>
<organism evidence="2 3">
    <name type="scientific">Clostridium saccharobutylicum DSM 13864</name>
    <dbReference type="NCBI Taxonomy" id="1345695"/>
    <lineage>
        <taxon>Bacteria</taxon>
        <taxon>Bacillati</taxon>
        <taxon>Bacillota</taxon>
        <taxon>Clostridia</taxon>
        <taxon>Eubacteriales</taxon>
        <taxon>Clostridiaceae</taxon>
        <taxon>Clostridium</taxon>
    </lineage>
</organism>
<dbReference type="AlphaFoldDB" id="U5MNL4"/>
<dbReference type="RefSeq" id="WP_022744467.1">
    <property type="nucleotide sequence ID" value="NC_022571.1"/>
</dbReference>
<dbReference type="HOGENOM" id="CLU_2859855_0_0_9"/>
<sequence>MSCACKFKFRGRKCERFTEVAADYNIPMEVYFTRLNDGWTFDDAVDVPVSGVRPIIYDGIEFEC</sequence>
<dbReference type="Proteomes" id="UP000017118">
    <property type="component" value="Chromosome"/>
</dbReference>
<keyword evidence="3" id="KW-1185">Reference proteome</keyword>
<proteinExistence type="predicted"/>
<evidence type="ECO:0000313" key="3">
    <source>
        <dbReference type="Proteomes" id="UP000017118"/>
    </source>
</evidence>